<comment type="caution">
    <text evidence="2">The sequence shown here is derived from an EMBL/GenBank/DDBJ whole genome shotgun (WGS) entry which is preliminary data.</text>
</comment>
<reference evidence="2 3" key="1">
    <citation type="journal article" date="2023" name="IMA Fungus">
        <title>Comparative genomic study of the Penicillium genus elucidates a diverse pangenome and 15 lateral gene transfer events.</title>
        <authorList>
            <person name="Petersen C."/>
            <person name="Sorensen T."/>
            <person name="Nielsen M.R."/>
            <person name="Sondergaard T.E."/>
            <person name="Sorensen J.L."/>
            <person name="Fitzpatrick D.A."/>
            <person name="Frisvad J.C."/>
            <person name="Nielsen K.L."/>
        </authorList>
    </citation>
    <scope>NUCLEOTIDE SEQUENCE [LARGE SCALE GENOMIC DNA]</scope>
    <source>
        <strain evidence="2 3">IBT 35679</strain>
    </source>
</reference>
<accession>A0AAD6GE23</accession>
<keyword evidence="3" id="KW-1185">Reference proteome</keyword>
<evidence type="ECO:0000313" key="3">
    <source>
        <dbReference type="Proteomes" id="UP001220324"/>
    </source>
</evidence>
<evidence type="ECO:0000256" key="1">
    <source>
        <dbReference type="SAM" id="MobiDB-lite"/>
    </source>
</evidence>
<protein>
    <submittedName>
        <fullName evidence="2">Uncharacterized protein</fullName>
    </submittedName>
</protein>
<dbReference type="AlphaFoldDB" id="A0AAD6GE23"/>
<gene>
    <name evidence="2" type="ORF">N7494_007303</name>
</gene>
<dbReference type="Proteomes" id="UP001220324">
    <property type="component" value="Unassembled WGS sequence"/>
</dbReference>
<evidence type="ECO:0000313" key="2">
    <source>
        <dbReference type="EMBL" id="KAJ5537824.1"/>
    </source>
</evidence>
<dbReference type="EMBL" id="JAQIZZ010000006">
    <property type="protein sequence ID" value="KAJ5537824.1"/>
    <property type="molecule type" value="Genomic_DNA"/>
</dbReference>
<sequence>MGIGMIKPPHFILRGSVSNESIGKRRKDLTGRNSMKGSSSIWPSVRRWRRSQQEQGKRKPNGDTIGD</sequence>
<feature type="region of interest" description="Disordered" evidence="1">
    <location>
        <begin position="17"/>
        <end position="67"/>
    </location>
</feature>
<feature type="compositionally biased region" description="Basic and acidic residues" evidence="1">
    <location>
        <begin position="51"/>
        <end position="61"/>
    </location>
</feature>
<name>A0AAD6GE23_9EURO</name>
<organism evidence="2 3">
    <name type="scientific">Penicillium frequentans</name>
    <dbReference type="NCBI Taxonomy" id="3151616"/>
    <lineage>
        <taxon>Eukaryota</taxon>
        <taxon>Fungi</taxon>
        <taxon>Dikarya</taxon>
        <taxon>Ascomycota</taxon>
        <taxon>Pezizomycotina</taxon>
        <taxon>Eurotiomycetes</taxon>
        <taxon>Eurotiomycetidae</taxon>
        <taxon>Eurotiales</taxon>
        <taxon>Aspergillaceae</taxon>
        <taxon>Penicillium</taxon>
    </lineage>
</organism>
<feature type="compositionally biased region" description="Polar residues" evidence="1">
    <location>
        <begin position="31"/>
        <end position="42"/>
    </location>
</feature>
<proteinExistence type="predicted"/>